<dbReference type="AlphaFoldDB" id="A0A9X4YBB7"/>
<keyword evidence="1 5" id="KW-0963">Cytoplasm</keyword>
<dbReference type="Gene3D" id="3.40.50.180">
    <property type="entry name" value="Methylesterase CheB, C-terminal domain"/>
    <property type="match status" value="1"/>
</dbReference>
<dbReference type="PROSITE" id="PS50110">
    <property type="entry name" value="RESPONSE_REGULATORY"/>
    <property type="match status" value="1"/>
</dbReference>
<dbReference type="NCBIfam" id="NF001965">
    <property type="entry name" value="PRK00742.1"/>
    <property type="match status" value="1"/>
</dbReference>
<proteinExistence type="inferred from homology"/>
<dbReference type="SUPFAM" id="SSF52172">
    <property type="entry name" value="CheY-like"/>
    <property type="match status" value="1"/>
</dbReference>
<dbReference type="GO" id="GO:0008168">
    <property type="term" value="F:methyltransferase activity"/>
    <property type="evidence" value="ECO:0007669"/>
    <property type="project" value="UniProtKB-KW"/>
</dbReference>
<feature type="modified residue" description="4-aspartylphosphate" evidence="5 7">
    <location>
        <position position="60"/>
    </location>
</feature>
<gene>
    <name evidence="5 11" type="primary">cheB</name>
    <name evidence="11" type="ORF">GLW01_07200</name>
</gene>
<name>A0A9X4YBB7_9GAMM</name>
<dbReference type="OrthoDB" id="9793421at2"/>
<evidence type="ECO:0000313" key="11">
    <source>
        <dbReference type="EMBL" id="MYL26582.1"/>
    </source>
</evidence>
<sequence>MNREYQMIRTIVVDDSALIRQMLTEMLNDAPDIEVVDTAHDPYDAREKIKAHNPDVITLDVEMPKMDGITFLRNIMRLRPMPVLMVSSLTQDGAEVTLEALEIGAVDYVAKPQVNVASEFQDYAREIQDKVRMAASARVTASSRPAGEKRSAGSVLPKRRPGDLKSTERLIALGASTGGTEALRHVLEQLPPDSPGVVITQHIPQEFSRAFANRMDGTCAVTVTEAQHGQRIIPGHVYVAPGNRHLTVKRDGARYTCQLHDGDPVNRHRPSVDVLFRSVANEAGKNAVAALLTGMGDDGARGMKELHELGAYTVAQNEETSVVWGMPGTAVEMEAVSDTLALDRIAEALLGRARQST</sequence>
<dbReference type="Proteomes" id="UP000460751">
    <property type="component" value="Unassembled WGS sequence"/>
</dbReference>
<keyword evidence="5 7" id="KW-0597">Phosphoprotein</keyword>
<comment type="similarity">
    <text evidence="5">Belongs to the CheB family.</text>
</comment>
<dbReference type="Pfam" id="PF00072">
    <property type="entry name" value="Response_reg"/>
    <property type="match status" value="1"/>
</dbReference>
<organism evidence="11 12">
    <name type="scientific">Vreelandella halophila</name>
    <dbReference type="NCBI Taxonomy" id="86177"/>
    <lineage>
        <taxon>Bacteria</taxon>
        <taxon>Pseudomonadati</taxon>
        <taxon>Pseudomonadota</taxon>
        <taxon>Gammaproteobacteria</taxon>
        <taxon>Oceanospirillales</taxon>
        <taxon>Halomonadaceae</taxon>
        <taxon>Vreelandella</taxon>
    </lineage>
</organism>
<comment type="domain">
    <text evidence="5">Contains a C-terminal catalytic domain, and an N-terminal region which modulates catalytic activity.</text>
</comment>
<dbReference type="Gene3D" id="3.40.50.2300">
    <property type="match status" value="1"/>
</dbReference>
<dbReference type="NCBIfam" id="NF009206">
    <property type="entry name" value="PRK12555.1"/>
    <property type="match status" value="1"/>
</dbReference>
<evidence type="ECO:0000256" key="7">
    <source>
        <dbReference type="PROSITE-ProRule" id="PRU00169"/>
    </source>
</evidence>
<dbReference type="InterPro" id="IPR000673">
    <property type="entry name" value="Sig_transdc_resp-reg_Me-estase"/>
</dbReference>
<comment type="subcellular location">
    <subcellularLocation>
        <location evidence="5">Cytoplasm</location>
    </subcellularLocation>
</comment>
<feature type="domain" description="Response regulatory" evidence="9">
    <location>
        <begin position="9"/>
        <end position="126"/>
    </location>
</feature>
<evidence type="ECO:0000256" key="8">
    <source>
        <dbReference type="SAM" id="MobiDB-lite"/>
    </source>
</evidence>
<dbReference type="GO" id="GO:0006935">
    <property type="term" value="P:chemotaxis"/>
    <property type="evidence" value="ECO:0007669"/>
    <property type="project" value="UniProtKB-UniRule"/>
</dbReference>
<dbReference type="InterPro" id="IPR035909">
    <property type="entry name" value="CheB_C"/>
</dbReference>
<evidence type="ECO:0000256" key="2">
    <source>
        <dbReference type="ARBA" id="ARBA00022500"/>
    </source>
</evidence>
<evidence type="ECO:0000256" key="6">
    <source>
        <dbReference type="PROSITE-ProRule" id="PRU00050"/>
    </source>
</evidence>
<keyword evidence="12" id="KW-1185">Reference proteome</keyword>
<dbReference type="InterPro" id="IPR001789">
    <property type="entry name" value="Sig_transdc_resp-reg_receiver"/>
</dbReference>
<feature type="active site" evidence="5 6">
    <location>
        <position position="176"/>
    </location>
</feature>
<feature type="active site" evidence="5 6">
    <location>
        <position position="202"/>
    </location>
</feature>
<dbReference type="CDD" id="cd16432">
    <property type="entry name" value="CheB_Rec"/>
    <property type="match status" value="1"/>
</dbReference>
<dbReference type="PIRSF" id="PIRSF000876">
    <property type="entry name" value="RR_chemtxs_CheB"/>
    <property type="match status" value="1"/>
</dbReference>
<accession>A0A9X4YBB7</accession>
<protein>
    <recommendedName>
        <fullName evidence="5">Protein-glutamate methylesterase/protein-glutamine glutaminase</fullName>
        <ecNumber evidence="5">3.1.1.61</ecNumber>
        <ecNumber evidence="5">3.5.1.44</ecNumber>
    </recommendedName>
</protein>
<reference evidence="11 12" key="1">
    <citation type="submission" date="2019-11" db="EMBL/GenBank/DDBJ databases">
        <title>Genome sequences of 17 halophilic strains isolated from different environments.</title>
        <authorList>
            <person name="Furrow R.E."/>
        </authorList>
    </citation>
    <scope>NUCLEOTIDE SEQUENCE [LARGE SCALE GENOMIC DNA]</scope>
    <source>
        <strain evidence="11 12">22507_15_FS</strain>
    </source>
</reference>
<dbReference type="GO" id="GO:0008984">
    <property type="term" value="F:protein-glutamate methylesterase activity"/>
    <property type="evidence" value="ECO:0007669"/>
    <property type="project" value="UniProtKB-UniRule"/>
</dbReference>
<comment type="catalytic activity">
    <reaction evidence="5">
        <text>L-glutaminyl-[protein] + H2O = L-glutamyl-[protein] + NH4(+)</text>
        <dbReference type="Rhea" id="RHEA:16441"/>
        <dbReference type="Rhea" id="RHEA-COMP:10207"/>
        <dbReference type="Rhea" id="RHEA-COMP:10208"/>
        <dbReference type="ChEBI" id="CHEBI:15377"/>
        <dbReference type="ChEBI" id="CHEBI:28938"/>
        <dbReference type="ChEBI" id="CHEBI:29973"/>
        <dbReference type="ChEBI" id="CHEBI:30011"/>
        <dbReference type="EC" id="3.5.1.44"/>
    </reaction>
</comment>
<dbReference type="InterPro" id="IPR008248">
    <property type="entry name" value="CheB-like"/>
</dbReference>
<dbReference type="CDD" id="cd17541">
    <property type="entry name" value="REC_CheB-like"/>
    <property type="match status" value="1"/>
</dbReference>
<dbReference type="Pfam" id="PF01339">
    <property type="entry name" value="CheB_methylest"/>
    <property type="match status" value="1"/>
</dbReference>
<dbReference type="PANTHER" id="PTHR42872:SF6">
    <property type="entry name" value="PROTEIN-GLUTAMATE METHYLESTERASE_PROTEIN-GLUTAMINE GLUTAMINASE"/>
    <property type="match status" value="1"/>
</dbReference>
<evidence type="ECO:0000256" key="4">
    <source>
        <dbReference type="ARBA" id="ARBA00048267"/>
    </source>
</evidence>
<keyword evidence="3 5" id="KW-0378">Hydrolase</keyword>
<dbReference type="SMART" id="SM00448">
    <property type="entry name" value="REC"/>
    <property type="match status" value="1"/>
</dbReference>
<evidence type="ECO:0000313" key="12">
    <source>
        <dbReference type="Proteomes" id="UP000460751"/>
    </source>
</evidence>
<evidence type="ECO:0000256" key="1">
    <source>
        <dbReference type="ARBA" id="ARBA00022490"/>
    </source>
</evidence>
<dbReference type="GO" id="GO:0032259">
    <property type="term" value="P:methylation"/>
    <property type="evidence" value="ECO:0007669"/>
    <property type="project" value="UniProtKB-KW"/>
</dbReference>
<dbReference type="PANTHER" id="PTHR42872">
    <property type="entry name" value="PROTEIN-GLUTAMATE METHYLESTERASE/PROTEIN-GLUTAMINE GLUTAMINASE"/>
    <property type="match status" value="1"/>
</dbReference>
<dbReference type="GO" id="GO:0005737">
    <property type="term" value="C:cytoplasm"/>
    <property type="evidence" value="ECO:0007669"/>
    <property type="project" value="UniProtKB-SubCell"/>
</dbReference>
<keyword evidence="2 5" id="KW-0145">Chemotaxis</keyword>
<keyword evidence="11" id="KW-0808">Transferase</keyword>
<comment type="PTM">
    <text evidence="5">Phosphorylated by CheA. Phosphorylation of the N-terminal regulatory domain activates the methylesterase activity.</text>
</comment>
<dbReference type="EC" id="3.1.1.61" evidence="5"/>
<dbReference type="PROSITE" id="PS50122">
    <property type="entry name" value="CHEB"/>
    <property type="match status" value="1"/>
</dbReference>
<dbReference type="GO" id="GO:0000156">
    <property type="term" value="F:phosphorelay response regulator activity"/>
    <property type="evidence" value="ECO:0007669"/>
    <property type="project" value="InterPro"/>
</dbReference>
<feature type="region of interest" description="Disordered" evidence="8">
    <location>
        <begin position="138"/>
        <end position="162"/>
    </location>
</feature>
<comment type="catalytic activity">
    <reaction evidence="4 5">
        <text>[protein]-L-glutamate 5-O-methyl ester + H2O = L-glutamyl-[protein] + methanol + H(+)</text>
        <dbReference type="Rhea" id="RHEA:23236"/>
        <dbReference type="Rhea" id="RHEA-COMP:10208"/>
        <dbReference type="Rhea" id="RHEA-COMP:10311"/>
        <dbReference type="ChEBI" id="CHEBI:15377"/>
        <dbReference type="ChEBI" id="CHEBI:15378"/>
        <dbReference type="ChEBI" id="CHEBI:17790"/>
        <dbReference type="ChEBI" id="CHEBI:29973"/>
        <dbReference type="ChEBI" id="CHEBI:82795"/>
        <dbReference type="EC" id="3.1.1.61"/>
    </reaction>
</comment>
<feature type="active site" evidence="5 6">
    <location>
        <position position="298"/>
    </location>
</feature>
<dbReference type="HAMAP" id="MF_00099">
    <property type="entry name" value="CheB_chemtxs"/>
    <property type="match status" value="1"/>
</dbReference>
<dbReference type="GO" id="GO:0050568">
    <property type="term" value="F:protein-glutamine glutaminase activity"/>
    <property type="evidence" value="ECO:0007669"/>
    <property type="project" value="UniProtKB-UniRule"/>
</dbReference>
<dbReference type="EC" id="3.5.1.44" evidence="5"/>
<keyword evidence="11" id="KW-0489">Methyltransferase</keyword>
<evidence type="ECO:0000259" key="9">
    <source>
        <dbReference type="PROSITE" id="PS50110"/>
    </source>
</evidence>
<evidence type="ECO:0000256" key="3">
    <source>
        <dbReference type="ARBA" id="ARBA00022801"/>
    </source>
</evidence>
<evidence type="ECO:0000256" key="5">
    <source>
        <dbReference type="HAMAP-Rule" id="MF_00099"/>
    </source>
</evidence>
<comment type="function">
    <text evidence="5">Involved in chemotaxis. Part of a chemotaxis signal transduction system that modulates chemotaxis in response to various stimuli. Catalyzes the demethylation of specific methylglutamate residues introduced into the chemoreceptors (methyl-accepting chemotaxis proteins or MCP) by CheR. Also mediates the irreversible deamidation of specific glutamine residues to glutamic acid.</text>
</comment>
<comment type="caution">
    <text evidence="11">The sequence shown here is derived from an EMBL/GenBank/DDBJ whole genome shotgun (WGS) entry which is preliminary data.</text>
</comment>
<evidence type="ECO:0000259" key="10">
    <source>
        <dbReference type="PROSITE" id="PS50122"/>
    </source>
</evidence>
<dbReference type="EMBL" id="WMEX01000003">
    <property type="protein sequence ID" value="MYL26582.1"/>
    <property type="molecule type" value="Genomic_DNA"/>
</dbReference>
<dbReference type="SUPFAM" id="SSF52738">
    <property type="entry name" value="Methylesterase CheB, C-terminal domain"/>
    <property type="match status" value="1"/>
</dbReference>
<dbReference type="InterPro" id="IPR011006">
    <property type="entry name" value="CheY-like_superfamily"/>
</dbReference>
<feature type="domain" description="CheB-type methylesterase" evidence="10">
    <location>
        <begin position="164"/>
        <end position="356"/>
    </location>
</feature>